<evidence type="ECO:0000256" key="1">
    <source>
        <dbReference type="ARBA" id="ARBA00022737"/>
    </source>
</evidence>
<dbReference type="SUPFAM" id="SSF69360">
    <property type="entry name" value="Cell wall binding repeat"/>
    <property type="match status" value="1"/>
</dbReference>
<evidence type="ECO:0000313" key="4">
    <source>
        <dbReference type="EMBL" id="MEI4830068.1"/>
    </source>
</evidence>
<feature type="repeat" description="Cell wall-binding" evidence="2">
    <location>
        <begin position="74"/>
        <end position="93"/>
    </location>
</feature>
<dbReference type="Pfam" id="PF01473">
    <property type="entry name" value="Choline_bind_1"/>
    <property type="match status" value="3"/>
</dbReference>
<organism evidence="4 5">
    <name type="scientific">Bacillus yunxiaonensis</name>
    <dbReference type="NCBI Taxonomy" id="3127665"/>
    <lineage>
        <taxon>Bacteria</taxon>
        <taxon>Bacillati</taxon>
        <taxon>Bacillota</taxon>
        <taxon>Bacilli</taxon>
        <taxon>Bacillales</taxon>
        <taxon>Bacillaceae</taxon>
        <taxon>Bacillus</taxon>
    </lineage>
</organism>
<protein>
    <submittedName>
        <fullName evidence="4">N-acetylmuramoyl-L-alanine amidase family protein</fullName>
    </submittedName>
</protein>
<feature type="repeat" description="Cell wall-binding" evidence="2">
    <location>
        <begin position="155"/>
        <end position="174"/>
    </location>
</feature>
<gene>
    <name evidence="4" type="ORF">WAX78_11445</name>
</gene>
<evidence type="ECO:0000256" key="3">
    <source>
        <dbReference type="SAM" id="SignalP"/>
    </source>
</evidence>
<dbReference type="Pfam" id="PF19127">
    <property type="entry name" value="Choline_bind_3"/>
    <property type="match status" value="2"/>
</dbReference>
<accession>A0ABU8FYJ8</accession>
<evidence type="ECO:0000313" key="5">
    <source>
        <dbReference type="Proteomes" id="UP001367922"/>
    </source>
</evidence>
<keyword evidence="5" id="KW-1185">Reference proteome</keyword>
<keyword evidence="1" id="KW-0677">Repeat</keyword>
<dbReference type="PROSITE" id="PS51170">
    <property type="entry name" value="CW"/>
    <property type="match status" value="6"/>
</dbReference>
<feature type="repeat" description="Cell wall-binding" evidence="2">
    <location>
        <begin position="134"/>
        <end position="154"/>
    </location>
</feature>
<dbReference type="RefSeq" id="WP_336482396.1">
    <property type="nucleotide sequence ID" value="NZ_JBAWSV010000003.1"/>
</dbReference>
<feature type="repeat" description="Cell wall-binding" evidence="2">
    <location>
        <begin position="195"/>
        <end position="215"/>
    </location>
</feature>
<dbReference type="Gene3D" id="2.10.270.10">
    <property type="entry name" value="Cholin Binding"/>
    <property type="match status" value="3"/>
</dbReference>
<feature type="repeat" description="Cell wall-binding" evidence="2">
    <location>
        <begin position="114"/>
        <end position="133"/>
    </location>
</feature>
<dbReference type="Proteomes" id="UP001367922">
    <property type="component" value="Unassembled WGS sequence"/>
</dbReference>
<evidence type="ECO:0000256" key="2">
    <source>
        <dbReference type="PROSITE-ProRule" id="PRU00591"/>
    </source>
</evidence>
<feature type="chain" id="PRO_5045452358" evidence="3">
    <location>
        <begin position="26"/>
        <end position="338"/>
    </location>
</feature>
<feature type="signal peptide" evidence="3">
    <location>
        <begin position="1"/>
        <end position="25"/>
    </location>
</feature>
<dbReference type="EMBL" id="JBAWSV010000003">
    <property type="protein sequence ID" value="MEI4830068.1"/>
    <property type="molecule type" value="Genomic_DNA"/>
</dbReference>
<comment type="caution">
    <text evidence="4">The sequence shown here is derived from an EMBL/GenBank/DDBJ whole genome shotgun (WGS) entry which is preliminary data.</text>
</comment>
<reference evidence="4 5" key="1">
    <citation type="submission" date="2024-01" db="EMBL/GenBank/DDBJ databases">
        <title>Seven novel Bacillus-like species.</title>
        <authorList>
            <person name="Liu G."/>
        </authorList>
    </citation>
    <scope>NUCLEOTIDE SEQUENCE [LARGE SCALE GENOMIC DNA]</scope>
    <source>
        <strain evidence="4 5">FJAT-53711</strain>
    </source>
</reference>
<keyword evidence="3" id="KW-0732">Signal</keyword>
<feature type="repeat" description="Cell wall-binding" evidence="2">
    <location>
        <begin position="175"/>
        <end position="194"/>
    </location>
</feature>
<dbReference type="InterPro" id="IPR018337">
    <property type="entry name" value="Cell_wall/Cho-bd_repeat"/>
</dbReference>
<proteinExistence type="predicted"/>
<name>A0ABU8FYJ8_9BACI</name>
<sequence length="338" mass="39192">MKKQIAGMLFAAGILFSTVQPHVYAETTKQSTPVTGWVQKQQAWYYYINGKTATGWINTNNNWYFLAEDNGVMKTGWHQEGPNWYFLDKNGAMHTGWLKQDEKWYFLNKSGAVQYGWISDNGKWYFLGKNGVMKTGWHQDSPYDWYYLNNDGSMKTGWVFDQNKWYFLNAKGMMQTGWVLDQNKWYYLDKSGAMKTGWVVDDRLQWYYLDKDGVWNPDAKPTSILYNVQGTWSEQELPKKPPYIGPAFTMMQISPISENEAVVGVSSYSDNAEDIAYVDGTVTFKNNKATLVFDQFGKQGQIDIEIVDGKVLLDIKLLKSEDEWNLIQGKHTLPIYRR</sequence>